<dbReference type="eggNOG" id="KOG3510">
    <property type="taxonomic scope" value="Eukaryota"/>
</dbReference>
<feature type="domain" description="Ig-like" evidence="3">
    <location>
        <begin position="107"/>
        <end position="193"/>
    </location>
</feature>
<sequence>MSATLANRSPGPPVIEAFKFPKNLQEGGRAQITCAVSSGDMPIYFSWKKDDSSIPLSLQITEKKEEFYSLLVFKDISARHSGKYTCYASNAAAKVNYTAELQVRVAPRWSYEPMDTAIMLGNTISINCEAEGYPIPAITWFKGQGKASKDFKPLSMRNHSLLLNLATDNDEGYYMCQATNEIGAGLKKIIRINVNEPARFEQPARNVSSRRNDPVTLDCHAKGDEPISIAWTQNNGRIDLNNFRFSIAEMKTEKGVDSQLTIGHSDRHDSGVYRCIAENPYGRAEQVVFLAVQERPDTPSNLEVFEVGSRTVKLSWRRPFDGNSPVLSYLVQYQALKYLQSHAALGAAVPEAAPQTVNCSALSSQSLKISWLEPPLQFHGGIIQGYKILYRPIVHQTPARIASFGQVVRKAVGTRLVLECLAVGNPTPRARWLTRDRPVTFSPFYEVTNEGNLRIHRVEGSLSGNYTCTANNLFGSDEIQYQVIAMKPPAAPQIIVQYASADSIRVSWDAPEDGGAPLQGYTISYHTAGDTWAQTELLPENNAYTMTGLKCGNQYIIKMSAHNLVGDGAPSEEINVWTKGKASQAPNGNELIATNATCVNLKLSSWHNGGCSIHHFSIEHRPLVRDVFLLI</sequence>
<gene>
    <name evidence="5" type="primary">Dgri\GH12985</name>
    <name evidence="5" type="ORF">Dgri_GH12985</name>
</gene>
<dbReference type="GO" id="GO:0007156">
    <property type="term" value="P:homophilic cell adhesion via plasma membrane adhesion molecules"/>
    <property type="evidence" value="ECO:0007669"/>
    <property type="project" value="TreeGrafter"/>
</dbReference>
<dbReference type="GO" id="GO:0042802">
    <property type="term" value="F:identical protein binding"/>
    <property type="evidence" value="ECO:0007669"/>
    <property type="project" value="EnsemblMetazoa"/>
</dbReference>
<dbReference type="GO" id="GO:0007411">
    <property type="term" value="P:axon guidance"/>
    <property type="evidence" value="ECO:0007669"/>
    <property type="project" value="TreeGrafter"/>
</dbReference>
<dbReference type="SUPFAM" id="SSF48726">
    <property type="entry name" value="Immunoglobulin"/>
    <property type="match status" value="4"/>
</dbReference>
<evidence type="ECO:0000256" key="1">
    <source>
        <dbReference type="ARBA" id="ARBA00022737"/>
    </source>
</evidence>
<dbReference type="STRING" id="7222.B4K0P5"/>
<dbReference type="FunFam" id="2.60.40.10:FF:000719">
    <property type="entry name" value="nephrin isoform X1"/>
    <property type="match status" value="1"/>
</dbReference>
<dbReference type="PANTHER" id="PTHR10075">
    <property type="entry name" value="BASIGIN RELATED"/>
    <property type="match status" value="1"/>
</dbReference>
<dbReference type="GO" id="GO:0070593">
    <property type="term" value="P:dendrite self-avoidance"/>
    <property type="evidence" value="ECO:0007669"/>
    <property type="project" value="TreeGrafter"/>
</dbReference>
<feature type="domain" description="Fibronectin type-III" evidence="4">
    <location>
        <begin position="298"/>
        <end position="404"/>
    </location>
</feature>
<dbReference type="HOGENOM" id="CLU_518066_0_0_1"/>
<dbReference type="OrthoDB" id="5969272at2759"/>
<evidence type="ECO:0000313" key="6">
    <source>
        <dbReference type="Proteomes" id="UP000001070"/>
    </source>
</evidence>
<feature type="domain" description="Ig-like" evidence="3">
    <location>
        <begin position="197"/>
        <end position="291"/>
    </location>
</feature>
<dbReference type="AlphaFoldDB" id="B4K0P5"/>
<dbReference type="PRINTS" id="PR00014">
    <property type="entry name" value="FNTYPEIII"/>
</dbReference>
<dbReference type="OMA" id="TALECTI"/>
<organism evidence="6">
    <name type="scientific">Drosophila grimshawi</name>
    <name type="common">Hawaiian fruit fly</name>
    <name type="synonym">Idiomyia grimshawi</name>
    <dbReference type="NCBI Taxonomy" id="7222"/>
    <lineage>
        <taxon>Eukaryota</taxon>
        <taxon>Metazoa</taxon>
        <taxon>Ecdysozoa</taxon>
        <taxon>Arthropoda</taxon>
        <taxon>Hexapoda</taxon>
        <taxon>Insecta</taxon>
        <taxon>Pterygota</taxon>
        <taxon>Neoptera</taxon>
        <taxon>Endopterygota</taxon>
        <taxon>Diptera</taxon>
        <taxon>Brachycera</taxon>
        <taxon>Muscomorpha</taxon>
        <taxon>Ephydroidea</taxon>
        <taxon>Drosophilidae</taxon>
        <taxon>Drosophila</taxon>
        <taxon>Hawaiian Drosophila</taxon>
    </lineage>
</organism>
<proteinExistence type="predicted"/>
<dbReference type="PANTHER" id="PTHR10075:SF100">
    <property type="entry name" value="FASCICLIN-2"/>
    <property type="match status" value="1"/>
</dbReference>
<evidence type="ECO:0000259" key="4">
    <source>
        <dbReference type="PROSITE" id="PS50853"/>
    </source>
</evidence>
<dbReference type="InterPro" id="IPR036116">
    <property type="entry name" value="FN3_sf"/>
</dbReference>
<dbReference type="PROSITE" id="PS50853">
    <property type="entry name" value="FN3"/>
    <property type="match status" value="2"/>
</dbReference>
<evidence type="ECO:0000313" key="5">
    <source>
        <dbReference type="EMBL" id="EDV95099.1"/>
    </source>
</evidence>
<name>B4K0P5_DROGR</name>
<dbReference type="FunFam" id="2.60.40.10:FF:002425">
    <property type="entry name" value="Down syndrome cell adhesion molecule 3, isoform C"/>
    <property type="match status" value="1"/>
</dbReference>
<dbReference type="SMART" id="SM00409">
    <property type="entry name" value="IG"/>
    <property type="match status" value="4"/>
</dbReference>
<dbReference type="SMART" id="SM00060">
    <property type="entry name" value="FN3"/>
    <property type="match status" value="2"/>
</dbReference>
<accession>B4K0P5</accession>
<dbReference type="GO" id="GO:0098632">
    <property type="term" value="F:cell-cell adhesion mediator activity"/>
    <property type="evidence" value="ECO:0007669"/>
    <property type="project" value="TreeGrafter"/>
</dbReference>
<dbReference type="SMART" id="SM00408">
    <property type="entry name" value="IGc2"/>
    <property type="match status" value="4"/>
</dbReference>
<dbReference type="InterPro" id="IPR013098">
    <property type="entry name" value="Ig_I-set"/>
</dbReference>
<dbReference type="InterPro" id="IPR003598">
    <property type="entry name" value="Ig_sub2"/>
</dbReference>
<keyword evidence="6" id="KW-1185">Reference proteome</keyword>
<dbReference type="InterPro" id="IPR003599">
    <property type="entry name" value="Ig_sub"/>
</dbReference>
<keyword evidence="2" id="KW-0393">Immunoglobulin domain</keyword>
<dbReference type="Pfam" id="PF13927">
    <property type="entry name" value="Ig_3"/>
    <property type="match status" value="2"/>
</dbReference>
<dbReference type="PROSITE" id="PS50835">
    <property type="entry name" value="IG_LIKE"/>
    <property type="match status" value="4"/>
</dbReference>
<dbReference type="GO" id="GO:0005886">
    <property type="term" value="C:plasma membrane"/>
    <property type="evidence" value="ECO:0007669"/>
    <property type="project" value="TreeGrafter"/>
</dbReference>
<dbReference type="EMBL" id="CH916484">
    <property type="protein sequence ID" value="EDV95099.1"/>
    <property type="molecule type" value="Genomic_DNA"/>
</dbReference>
<keyword evidence="1" id="KW-0677">Repeat</keyword>
<dbReference type="InterPro" id="IPR036179">
    <property type="entry name" value="Ig-like_dom_sf"/>
</dbReference>
<dbReference type="Gene3D" id="2.60.40.10">
    <property type="entry name" value="Immunoglobulins"/>
    <property type="match status" value="7"/>
</dbReference>
<dbReference type="Pfam" id="PF07679">
    <property type="entry name" value="I-set"/>
    <property type="match status" value="2"/>
</dbReference>
<feature type="domain" description="Fibronectin type-III" evidence="4">
    <location>
        <begin position="488"/>
        <end position="581"/>
    </location>
</feature>
<dbReference type="FunFam" id="2.60.40.10:FF:000104">
    <property type="entry name" value="Down syndrome cell adhesion molecule b"/>
    <property type="match status" value="1"/>
</dbReference>
<feature type="domain" description="Ig-like" evidence="3">
    <location>
        <begin position="392"/>
        <end position="485"/>
    </location>
</feature>
<dbReference type="PhylomeDB" id="B4K0P5"/>
<dbReference type="SUPFAM" id="SSF49265">
    <property type="entry name" value="Fibronectin type III"/>
    <property type="match status" value="2"/>
</dbReference>
<dbReference type="Pfam" id="PF00041">
    <property type="entry name" value="fn3"/>
    <property type="match status" value="2"/>
</dbReference>
<evidence type="ECO:0000259" key="3">
    <source>
        <dbReference type="PROSITE" id="PS50835"/>
    </source>
</evidence>
<dbReference type="InParanoid" id="B4K0P5"/>
<protein>
    <submittedName>
        <fullName evidence="5">GH12985</fullName>
    </submittedName>
</protein>
<dbReference type="InterPro" id="IPR007110">
    <property type="entry name" value="Ig-like_dom"/>
</dbReference>
<dbReference type="InterPro" id="IPR013783">
    <property type="entry name" value="Ig-like_fold"/>
</dbReference>
<dbReference type="FunFam" id="2.60.40.10:FF:000333">
    <property type="entry name" value="Down syndrome cell adhesion molecule"/>
    <property type="match status" value="1"/>
</dbReference>
<evidence type="ECO:0000256" key="2">
    <source>
        <dbReference type="ARBA" id="ARBA00023319"/>
    </source>
</evidence>
<dbReference type="GO" id="GO:0030424">
    <property type="term" value="C:axon"/>
    <property type="evidence" value="ECO:0007669"/>
    <property type="project" value="TreeGrafter"/>
</dbReference>
<feature type="domain" description="Ig-like" evidence="3">
    <location>
        <begin position="12"/>
        <end position="102"/>
    </location>
</feature>
<reference evidence="5 6" key="1">
    <citation type="journal article" date="2007" name="Nature">
        <title>Evolution of genes and genomes on the Drosophila phylogeny.</title>
        <authorList>
            <consortium name="Drosophila 12 Genomes Consortium"/>
            <person name="Clark A.G."/>
            <person name="Eisen M.B."/>
            <person name="Smith D.R."/>
            <person name="Bergman C.M."/>
            <person name="Oliver B."/>
            <person name="Markow T.A."/>
            <person name="Kaufman T.C."/>
            <person name="Kellis M."/>
            <person name="Gelbart W."/>
            <person name="Iyer V.N."/>
            <person name="Pollard D.A."/>
            <person name="Sackton T.B."/>
            <person name="Larracuente A.M."/>
            <person name="Singh N.D."/>
            <person name="Abad J.P."/>
            <person name="Abt D.N."/>
            <person name="Adryan B."/>
            <person name="Aguade M."/>
            <person name="Akashi H."/>
            <person name="Anderson W.W."/>
            <person name="Aquadro C.F."/>
            <person name="Ardell D.H."/>
            <person name="Arguello R."/>
            <person name="Artieri C.G."/>
            <person name="Barbash D.A."/>
            <person name="Barker D."/>
            <person name="Barsanti P."/>
            <person name="Batterham P."/>
            <person name="Batzoglou S."/>
            <person name="Begun D."/>
            <person name="Bhutkar A."/>
            <person name="Blanco E."/>
            <person name="Bosak S.A."/>
            <person name="Bradley R.K."/>
            <person name="Brand A.D."/>
            <person name="Brent M.R."/>
            <person name="Brooks A.N."/>
            <person name="Brown R.H."/>
            <person name="Butlin R.K."/>
            <person name="Caggese C."/>
            <person name="Calvi B.R."/>
            <person name="Bernardo de Carvalho A."/>
            <person name="Caspi A."/>
            <person name="Castrezana S."/>
            <person name="Celniker S.E."/>
            <person name="Chang J.L."/>
            <person name="Chapple C."/>
            <person name="Chatterji S."/>
            <person name="Chinwalla A."/>
            <person name="Civetta A."/>
            <person name="Clifton S.W."/>
            <person name="Comeron J.M."/>
            <person name="Costello J.C."/>
            <person name="Coyne J.A."/>
            <person name="Daub J."/>
            <person name="David R.G."/>
            <person name="Delcher A.L."/>
            <person name="Delehaunty K."/>
            <person name="Do C.B."/>
            <person name="Ebling H."/>
            <person name="Edwards K."/>
            <person name="Eickbush T."/>
            <person name="Evans J.D."/>
            <person name="Filipski A."/>
            <person name="Findeiss S."/>
            <person name="Freyhult E."/>
            <person name="Fulton L."/>
            <person name="Fulton R."/>
            <person name="Garcia A.C."/>
            <person name="Gardiner A."/>
            <person name="Garfield D.A."/>
            <person name="Garvin B.E."/>
            <person name="Gibson G."/>
            <person name="Gilbert D."/>
            <person name="Gnerre S."/>
            <person name="Godfrey J."/>
            <person name="Good R."/>
            <person name="Gotea V."/>
            <person name="Gravely B."/>
            <person name="Greenberg A.J."/>
            <person name="Griffiths-Jones S."/>
            <person name="Gross S."/>
            <person name="Guigo R."/>
            <person name="Gustafson E.A."/>
            <person name="Haerty W."/>
            <person name="Hahn M.W."/>
            <person name="Halligan D.L."/>
            <person name="Halpern A.L."/>
            <person name="Halter G.M."/>
            <person name="Han M.V."/>
            <person name="Heger A."/>
            <person name="Hillier L."/>
            <person name="Hinrichs A.S."/>
            <person name="Holmes I."/>
            <person name="Hoskins R.A."/>
            <person name="Hubisz M.J."/>
            <person name="Hultmark D."/>
            <person name="Huntley M.A."/>
            <person name="Jaffe D.B."/>
            <person name="Jagadeeshan S."/>
            <person name="Jeck W.R."/>
            <person name="Johnson J."/>
            <person name="Jones C.D."/>
            <person name="Jordan W.C."/>
            <person name="Karpen G.H."/>
            <person name="Kataoka E."/>
            <person name="Keightley P.D."/>
            <person name="Kheradpour P."/>
            <person name="Kirkness E.F."/>
            <person name="Koerich L.B."/>
            <person name="Kristiansen K."/>
            <person name="Kudrna D."/>
            <person name="Kulathinal R.J."/>
            <person name="Kumar S."/>
            <person name="Kwok R."/>
            <person name="Lander E."/>
            <person name="Langley C.H."/>
            <person name="Lapoint R."/>
            <person name="Lazzaro B.P."/>
            <person name="Lee S.J."/>
            <person name="Levesque L."/>
            <person name="Li R."/>
            <person name="Lin C.F."/>
            <person name="Lin M.F."/>
            <person name="Lindblad-Toh K."/>
            <person name="Llopart A."/>
            <person name="Long M."/>
            <person name="Low L."/>
            <person name="Lozovsky E."/>
            <person name="Lu J."/>
            <person name="Luo M."/>
            <person name="Machado C.A."/>
            <person name="Makalowski W."/>
            <person name="Marzo M."/>
            <person name="Matsuda M."/>
            <person name="Matzkin L."/>
            <person name="McAllister B."/>
            <person name="McBride C.S."/>
            <person name="McKernan B."/>
            <person name="McKernan K."/>
            <person name="Mendez-Lago M."/>
            <person name="Minx P."/>
            <person name="Mollenhauer M.U."/>
            <person name="Montooth K."/>
            <person name="Mount S.M."/>
            <person name="Mu X."/>
            <person name="Myers E."/>
            <person name="Negre B."/>
            <person name="Newfeld S."/>
            <person name="Nielsen R."/>
            <person name="Noor M.A."/>
            <person name="O'Grady P."/>
            <person name="Pachter L."/>
            <person name="Papaceit M."/>
            <person name="Parisi M.J."/>
            <person name="Parisi M."/>
            <person name="Parts L."/>
            <person name="Pedersen J.S."/>
            <person name="Pesole G."/>
            <person name="Phillippy A.M."/>
            <person name="Ponting C.P."/>
            <person name="Pop M."/>
            <person name="Porcelli D."/>
            <person name="Powell J.R."/>
            <person name="Prohaska S."/>
            <person name="Pruitt K."/>
            <person name="Puig M."/>
            <person name="Quesneville H."/>
            <person name="Ram K.R."/>
            <person name="Rand D."/>
            <person name="Rasmussen M.D."/>
            <person name="Reed L.K."/>
            <person name="Reenan R."/>
            <person name="Reily A."/>
            <person name="Remington K.A."/>
            <person name="Rieger T.T."/>
            <person name="Ritchie M.G."/>
            <person name="Robin C."/>
            <person name="Rogers Y.H."/>
            <person name="Rohde C."/>
            <person name="Rozas J."/>
            <person name="Rubenfield M.J."/>
            <person name="Ruiz A."/>
            <person name="Russo S."/>
            <person name="Salzberg S.L."/>
            <person name="Sanchez-Gracia A."/>
            <person name="Saranga D.J."/>
            <person name="Sato H."/>
            <person name="Schaeffer S.W."/>
            <person name="Schatz M.C."/>
            <person name="Schlenke T."/>
            <person name="Schwartz R."/>
            <person name="Segarra C."/>
            <person name="Singh R.S."/>
            <person name="Sirot L."/>
            <person name="Sirota M."/>
            <person name="Sisneros N.B."/>
            <person name="Smith C.D."/>
            <person name="Smith T.F."/>
            <person name="Spieth J."/>
            <person name="Stage D.E."/>
            <person name="Stark A."/>
            <person name="Stephan W."/>
            <person name="Strausberg R.L."/>
            <person name="Strempel S."/>
            <person name="Sturgill D."/>
            <person name="Sutton G."/>
            <person name="Sutton G.G."/>
            <person name="Tao W."/>
            <person name="Teichmann S."/>
            <person name="Tobari Y.N."/>
            <person name="Tomimura Y."/>
            <person name="Tsolas J.M."/>
            <person name="Valente V.L."/>
            <person name="Venter E."/>
            <person name="Venter J.C."/>
            <person name="Vicario S."/>
            <person name="Vieira F.G."/>
            <person name="Vilella A.J."/>
            <person name="Villasante A."/>
            <person name="Walenz B."/>
            <person name="Wang J."/>
            <person name="Wasserman M."/>
            <person name="Watts T."/>
            <person name="Wilson D."/>
            <person name="Wilson R.K."/>
            <person name="Wing R.A."/>
            <person name="Wolfner M.F."/>
            <person name="Wong A."/>
            <person name="Wong G.K."/>
            <person name="Wu C.I."/>
            <person name="Wu G."/>
            <person name="Yamamoto D."/>
            <person name="Yang H.P."/>
            <person name="Yang S.P."/>
            <person name="Yorke J.A."/>
            <person name="Yoshida K."/>
            <person name="Zdobnov E."/>
            <person name="Zhang P."/>
            <person name="Zhang Y."/>
            <person name="Zimin A.V."/>
            <person name="Baldwin J."/>
            <person name="Abdouelleil A."/>
            <person name="Abdulkadir J."/>
            <person name="Abebe A."/>
            <person name="Abera B."/>
            <person name="Abreu J."/>
            <person name="Acer S.C."/>
            <person name="Aftuck L."/>
            <person name="Alexander A."/>
            <person name="An P."/>
            <person name="Anderson E."/>
            <person name="Anderson S."/>
            <person name="Arachi H."/>
            <person name="Azer M."/>
            <person name="Bachantsang P."/>
            <person name="Barry A."/>
            <person name="Bayul T."/>
            <person name="Berlin A."/>
            <person name="Bessette D."/>
            <person name="Bloom T."/>
            <person name="Blye J."/>
            <person name="Boguslavskiy L."/>
            <person name="Bonnet C."/>
            <person name="Boukhgalter B."/>
            <person name="Bourzgui I."/>
            <person name="Brown A."/>
            <person name="Cahill P."/>
            <person name="Channer S."/>
            <person name="Cheshatsang Y."/>
            <person name="Chuda L."/>
            <person name="Citroen M."/>
            <person name="Collymore A."/>
            <person name="Cooke P."/>
            <person name="Costello M."/>
            <person name="D'Aco K."/>
            <person name="Daza R."/>
            <person name="De Haan G."/>
            <person name="DeGray S."/>
            <person name="DeMaso C."/>
            <person name="Dhargay N."/>
            <person name="Dooley K."/>
            <person name="Dooley E."/>
            <person name="Doricent M."/>
            <person name="Dorje P."/>
            <person name="Dorjee K."/>
            <person name="Dupes A."/>
            <person name="Elong R."/>
            <person name="Falk J."/>
            <person name="Farina A."/>
            <person name="Faro S."/>
            <person name="Ferguson D."/>
            <person name="Fisher S."/>
            <person name="Foley C.D."/>
            <person name="Franke A."/>
            <person name="Friedrich D."/>
            <person name="Gadbois L."/>
            <person name="Gearin G."/>
            <person name="Gearin C.R."/>
            <person name="Giannoukos G."/>
            <person name="Goode T."/>
            <person name="Graham J."/>
            <person name="Grandbois E."/>
            <person name="Grewal S."/>
            <person name="Gyaltsen K."/>
            <person name="Hafez N."/>
            <person name="Hagos B."/>
            <person name="Hall J."/>
            <person name="Henson C."/>
            <person name="Hollinger A."/>
            <person name="Honan T."/>
            <person name="Huard M.D."/>
            <person name="Hughes L."/>
            <person name="Hurhula B."/>
            <person name="Husby M.E."/>
            <person name="Kamat A."/>
            <person name="Kanga B."/>
            <person name="Kashin S."/>
            <person name="Khazanovich D."/>
            <person name="Kisner P."/>
            <person name="Lance K."/>
            <person name="Lara M."/>
            <person name="Lee W."/>
            <person name="Lennon N."/>
            <person name="Letendre F."/>
            <person name="LeVine R."/>
            <person name="Lipovsky A."/>
            <person name="Liu X."/>
            <person name="Liu J."/>
            <person name="Liu S."/>
            <person name="Lokyitsang T."/>
            <person name="Lokyitsang Y."/>
            <person name="Lubonja R."/>
            <person name="Lui A."/>
            <person name="MacDonald P."/>
            <person name="Magnisalis V."/>
            <person name="Maru K."/>
            <person name="Matthews C."/>
            <person name="McCusker W."/>
            <person name="McDonough S."/>
            <person name="Mehta T."/>
            <person name="Meldrim J."/>
            <person name="Meneus L."/>
            <person name="Mihai O."/>
            <person name="Mihalev A."/>
            <person name="Mihova T."/>
            <person name="Mittelman R."/>
            <person name="Mlenga V."/>
            <person name="Montmayeur A."/>
            <person name="Mulrain L."/>
            <person name="Navidi A."/>
            <person name="Naylor J."/>
            <person name="Negash T."/>
            <person name="Nguyen T."/>
            <person name="Nguyen N."/>
            <person name="Nicol R."/>
            <person name="Norbu C."/>
            <person name="Norbu N."/>
            <person name="Novod N."/>
            <person name="O'Neill B."/>
            <person name="Osman S."/>
            <person name="Markiewicz E."/>
            <person name="Oyono O.L."/>
            <person name="Patti C."/>
            <person name="Phunkhang P."/>
            <person name="Pierre F."/>
            <person name="Priest M."/>
            <person name="Raghuraman S."/>
            <person name="Rege F."/>
            <person name="Reyes R."/>
            <person name="Rise C."/>
            <person name="Rogov P."/>
            <person name="Ross K."/>
            <person name="Ryan E."/>
            <person name="Settipalli S."/>
            <person name="Shea T."/>
            <person name="Sherpa N."/>
            <person name="Shi L."/>
            <person name="Shih D."/>
            <person name="Sparrow T."/>
            <person name="Spaulding J."/>
            <person name="Stalker J."/>
            <person name="Stange-Thomann N."/>
            <person name="Stavropoulos S."/>
            <person name="Stone C."/>
            <person name="Strader C."/>
            <person name="Tesfaye S."/>
            <person name="Thomson T."/>
            <person name="Thoulutsang Y."/>
            <person name="Thoulutsang D."/>
            <person name="Topham K."/>
            <person name="Topping I."/>
            <person name="Tsamla T."/>
            <person name="Vassiliev H."/>
            <person name="Vo A."/>
            <person name="Wangchuk T."/>
            <person name="Wangdi T."/>
            <person name="Weiand M."/>
            <person name="Wilkinson J."/>
            <person name="Wilson A."/>
            <person name="Yadav S."/>
            <person name="Young G."/>
            <person name="Yu Q."/>
            <person name="Zembek L."/>
            <person name="Zhong D."/>
            <person name="Zimmer A."/>
            <person name="Zwirko Z."/>
            <person name="Jaffe D.B."/>
            <person name="Alvarez P."/>
            <person name="Brockman W."/>
            <person name="Butler J."/>
            <person name="Chin C."/>
            <person name="Gnerre S."/>
            <person name="Grabherr M."/>
            <person name="Kleber M."/>
            <person name="Mauceli E."/>
            <person name="MacCallum I."/>
        </authorList>
    </citation>
    <scope>NUCLEOTIDE SEQUENCE [LARGE SCALE GENOMIC DNA]</scope>
    <source>
        <strain evidence="6">Tucson 15287-2541.00</strain>
    </source>
</reference>
<dbReference type="CDD" id="cd00063">
    <property type="entry name" value="FN3"/>
    <property type="match status" value="3"/>
</dbReference>
<dbReference type="Proteomes" id="UP000001070">
    <property type="component" value="Unassembled WGS sequence"/>
</dbReference>
<dbReference type="InterPro" id="IPR003961">
    <property type="entry name" value="FN3_dom"/>
</dbReference>